<organism evidence="3">
    <name type="scientific">Petromyces alliaceus</name>
    <name type="common">Aspergillus alliaceus</name>
    <dbReference type="NCBI Taxonomy" id="209559"/>
    <lineage>
        <taxon>Eukaryota</taxon>
        <taxon>Fungi</taxon>
        <taxon>Dikarya</taxon>
        <taxon>Ascomycota</taxon>
        <taxon>Pezizomycotina</taxon>
        <taxon>Eurotiomycetes</taxon>
        <taxon>Eurotiomycetidae</taxon>
        <taxon>Eurotiales</taxon>
        <taxon>Aspergillaceae</taxon>
        <taxon>Aspergillus</taxon>
        <taxon>Aspergillus subgen. Circumdati</taxon>
    </lineage>
</organism>
<name>A0A5N7BS01_PETAA</name>
<proteinExistence type="predicted"/>
<keyword evidence="1" id="KW-1133">Transmembrane helix</keyword>
<feature type="transmembrane region" description="Helical" evidence="1">
    <location>
        <begin position="467"/>
        <end position="488"/>
    </location>
</feature>
<dbReference type="OrthoDB" id="5429634at2759"/>
<reference evidence="3" key="1">
    <citation type="submission" date="2019-04" db="EMBL/GenBank/DDBJ databases">
        <title>Friends and foes A comparative genomics studyof 23 Aspergillus species from section Flavi.</title>
        <authorList>
            <consortium name="DOE Joint Genome Institute"/>
            <person name="Kjaerbolling I."/>
            <person name="Vesth T."/>
            <person name="Frisvad J.C."/>
            <person name="Nybo J.L."/>
            <person name="Theobald S."/>
            <person name="Kildgaard S."/>
            <person name="Isbrandt T."/>
            <person name="Kuo A."/>
            <person name="Sato A."/>
            <person name="Lyhne E.K."/>
            <person name="Kogle M.E."/>
            <person name="Wiebenga A."/>
            <person name="Kun R.S."/>
            <person name="Lubbers R.J."/>
            <person name="Makela M.R."/>
            <person name="Barry K."/>
            <person name="Chovatia M."/>
            <person name="Clum A."/>
            <person name="Daum C."/>
            <person name="Haridas S."/>
            <person name="He G."/>
            <person name="LaButti K."/>
            <person name="Lipzen A."/>
            <person name="Mondo S."/>
            <person name="Riley R."/>
            <person name="Salamov A."/>
            <person name="Simmons B.A."/>
            <person name="Magnuson J.K."/>
            <person name="Henrissat B."/>
            <person name="Mortensen U.H."/>
            <person name="Larsen T.O."/>
            <person name="Devries R.P."/>
            <person name="Grigoriev I.V."/>
            <person name="Machida M."/>
            <person name="Baker S.E."/>
            <person name="Andersen M.R."/>
        </authorList>
    </citation>
    <scope>NUCLEOTIDE SEQUENCE [LARGE SCALE GENOMIC DNA]</scope>
    <source>
        <strain evidence="3">IBT 14317</strain>
    </source>
</reference>
<gene>
    <name evidence="3" type="ORF">BDV23DRAFT_189034</name>
</gene>
<dbReference type="EMBL" id="ML735362">
    <property type="protein sequence ID" value="KAE8384605.1"/>
    <property type="molecule type" value="Genomic_DNA"/>
</dbReference>
<sequence>MHAAETPLIQLNELNDNGREGPEKQHSPPRIRTELREAWRFTVTSGALAASVILLVNVITLIVMYAKFGAEDLTVTFFTGSCQTASRVTVASHLIVNILSTLLLAASNFSMQCLSSPTRKEVDTAHARQHWLSIGVPNLRNLAFVSPPKTILLVVLAISSVPLHMFWNSTVFQTRATNNYLAVAVTKDFLNGGSWKIPDLNRTLREGAHPGDFMPDNQKVAHYSTIVEELQQKVMGSGSGKSSPELEFLPVEKCMTSYSTDMLPERRHVLLVVDESNSADEGSSVITIWYNVYSISKDTYPLFLWMCPWSDALREIWNGAAWNCPAYLLQHSINNWMPGGIGVNGERLGPLPESPVRHCYSQLVPEQCKASIVPIFLIVVIVCNVVKLVCFIISLRITRKDQPLCTTGDAIQSFIKQPDQYTEGRCLVAKHDYETFLWRSEEWKTRPTHVGDIWTGGRWRWGKAVRWWAWCPYIVIVCIVIPYVGIGFDPLGRGTGSKAIGSAVMSMGLGQPHQSFSLTSDGVPNIAVGFLAANISQIIVSYIYLALNNIMTTMLAMAEWCSYAVGSKNRPKGLRVSLPVPETEQKSTYFLSIPWKWGIPITACIAVLHWAVSETVFFARIEVHDVNNGQVDPDNSVNDVFYSLIAKYITISMGPFILFALLLISIVKKYPDTMPLAGCCSASISAACQPAKPGDDAENPEGFPEDLVHKKLQWGVINDSEHGQRSEVGHATFGTEVTPLIEEKLYA</sequence>
<feature type="domain" description="DUF6536" evidence="2">
    <location>
        <begin position="39"/>
        <end position="190"/>
    </location>
</feature>
<dbReference type="Proteomes" id="UP000326877">
    <property type="component" value="Unassembled WGS sequence"/>
</dbReference>
<protein>
    <recommendedName>
        <fullName evidence="2">DUF6536 domain-containing protein</fullName>
    </recommendedName>
</protein>
<dbReference type="Pfam" id="PF20163">
    <property type="entry name" value="DUF6536"/>
    <property type="match status" value="1"/>
</dbReference>
<accession>A0A5N7BS01</accession>
<feature type="transmembrane region" description="Helical" evidence="1">
    <location>
        <begin position="38"/>
        <end position="65"/>
    </location>
</feature>
<keyword evidence="1" id="KW-0812">Transmembrane</keyword>
<dbReference type="InterPro" id="IPR046623">
    <property type="entry name" value="DUF6536"/>
</dbReference>
<dbReference type="AlphaFoldDB" id="A0A5N7BS01"/>
<evidence type="ECO:0000313" key="3">
    <source>
        <dbReference type="EMBL" id="KAE8384605.1"/>
    </source>
</evidence>
<feature type="transmembrane region" description="Helical" evidence="1">
    <location>
        <begin position="526"/>
        <end position="547"/>
    </location>
</feature>
<dbReference type="PANTHER" id="PTHR35395">
    <property type="entry name" value="DUF6536 DOMAIN-CONTAINING PROTEIN"/>
    <property type="match status" value="1"/>
</dbReference>
<feature type="transmembrane region" description="Helical" evidence="1">
    <location>
        <begin position="372"/>
        <end position="393"/>
    </location>
</feature>
<feature type="transmembrane region" description="Helical" evidence="1">
    <location>
        <begin position="597"/>
        <end position="621"/>
    </location>
</feature>
<dbReference type="PANTHER" id="PTHR35395:SF1">
    <property type="entry name" value="DUF6536 DOMAIN-CONTAINING PROTEIN"/>
    <property type="match status" value="1"/>
</dbReference>
<feature type="transmembrane region" description="Helical" evidence="1">
    <location>
        <begin position="641"/>
        <end position="664"/>
    </location>
</feature>
<evidence type="ECO:0000256" key="1">
    <source>
        <dbReference type="SAM" id="Phobius"/>
    </source>
</evidence>
<evidence type="ECO:0000259" key="2">
    <source>
        <dbReference type="Pfam" id="PF20163"/>
    </source>
</evidence>
<keyword evidence="1" id="KW-0472">Membrane</keyword>